<feature type="compositionally biased region" description="Basic and acidic residues" evidence="1">
    <location>
        <begin position="120"/>
        <end position="131"/>
    </location>
</feature>
<dbReference type="GeneID" id="18824063"/>
<evidence type="ECO:0000256" key="1">
    <source>
        <dbReference type="SAM" id="MobiDB-lite"/>
    </source>
</evidence>
<dbReference type="KEGG" id="abp:AGABI1DRAFT113629"/>
<dbReference type="RefSeq" id="XP_007329593.1">
    <property type="nucleotide sequence ID" value="XM_007329531.1"/>
</dbReference>
<feature type="compositionally biased region" description="Basic and acidic residues" evidence="1">
    <location>
        <begin position="71"/>
        <end position="80"/>
    </location>
</feature>
<dbReference type="EMBL" id="JH971389">
    <property type="protein sequence ID" value="EKM80449.1"/>
    <property type="molecule type" value="Genomic_DNA"/>
</dbReference>
<dbReference type="InParanoid" id="K5W0X8"/>
<evidence type="ECO:0000313" key="3">
    <source>
        <dbReference type="Proteomes" id="UP000008493"/>
    </source>
</evidence>
<dbReference type="eggNOG" id="ENOG502SBKV">
    <property type="taxonomic scope" value="Eukaryota"/>
</dbReference>
<accession>K5W0X8</accession>
<dbReference type="InterPro" id="IPR013924">
    <property type="entry name" value="RNase_H2_suC"/>
</dbReference>
<keyword evidence="3" id="KW-1185">Reference proteome</keyword>
<dbReference type="PANTHER" id="PTHR47204:SF1">
    <property type="entry name" value="RIBONUCLEASE H2 SUBUNIT C"/>
    <property type="match status" value="1"/>
</dbReference>
<dbReference type="FunCoup" id="K5W0X8">
    <property type="interactions" value="30"/>
</dbReference>
<evidence type="ECO:0000313" key="2">
    <source>
        <dbReference type="EMBL" id="EKM80449.1"/>
    </source>
</evidence>
<dbReference type="PANTHER" id="PTHR47204">
    <property type="entry name" value="OS02G0168900 PROTEIN"/>
    <property type="match status" value="1"/>
</dbReference>
<dbReference type="Proteomes" id="UP000008493">
    <property type="component" value="Unassembled WGS sequence"/>
</dbReference>
<proteinExistence type="predicted"/>
<organism evidence="2 3">
    <name type="scientific">Agaricus bisporus var. burnettii (strain JB137-S8 / ATCC MYA-4627 / FGSC 10392)</name>
    <name type="common">White button mushroom</name>
    <dbReference type="NCBI Taxonomy" id="597362"/>
    <lineage>
        <taxon>Eukaryota</taxon>
        <taxon>Fungi</taxon>
        <taxon>Dikarya</taxon>
        <taxon>Basidiomycota</taxon>
        <taxon>Agaricomycotina</taxon>
        <taxon>Agaricomycetes</taxon>
        <taxon>Agaricomycetidae</taxon>
        <taxon>Agaricales</taxon>
        <taxon>Agaricineae</taxon>
        <taxon>Agaricaceae</taxon>
        <taxon>Agaricus</taxon>
    </lineage>
</organism>
<dbReference type="GO" id="GO:0032299">
    <property type="term" value="C:ribonuclease H2 complex"/>
    <property type="evidence" value="ECO:0007669"/>
    <property type="project" value="InterPro"/>
</dbReference>
<feature type="region of interest" description="Disordered" evidence="1">
    <location>
        <begin position="112"/>
        <end position="132"/>
    </location>
</feature>
<reference evidence="3" key="1">
    <citation type="journal article" date="2012" name="Proc. Natl. Acad. Sci. U.S.A.">
        <title>Genome sequence of the button mushroom Agaricus bisporus reveals mechanisms governing adaptation to a humic-rich ecological niche.</title>
        <authorList>
            <person name="Morin E."/>
            <person name="Kohler A."/>
            <person name="Baker A.R."/>
            <person name="Foulongne-Oriol M."/>
            <person name="Lombard V."/>
            <person name="Nagy L.G."/>
            <person name="Ohm R.A."/>
            <person name="Patyshakuliyeva A."/>
            <person name="Brun A."/>
            <person name="Aerts A.L."/>
            <person name="Bailey A.M."/>
            <person name="Billette C."/>
            <person name="Coutinho P.M."/>
            <person name="Deakin G."/>
            <person name="Doddapaneni H."/>
            <person name="Floudas D."/>
            <person name="Grimwood J."/>
            <person name="Hilden K."/>
            <person name="Kuees U."/>
            <person name="LaButti K.M."/>
            <person name="Lapidus A."/>
            <person name="Lindquist E.A."/>
            <person name="Lucas S.M."/>
            <person name="Murat C."/>
            <person name="Riley R.W."/>
            <person name="Salamov A.A."/>
            <person name="Schmutz J."/>
            <person name="Subramanian V."/>
            <person name="Woesten H.A.B."/>
            <person name="Xu J."/>
            <person name="Eastwood D.C."/>
            <person name="Foster G.D."/>
            <person name="Sonnenberg A.S."/>
            <person name="Cullen D."/>
            <person name="de Vries R.P."/>
            <person name="Lundell T."/>
            <person name="Hibbett D.S."/>
            <person name="Henrissat B."/>
            <person name="Burton K.S."/>
            <person name="Kerrigan R.W."/>
            <person name="Challen M.P."/>
            <person name="Grigoriev I.V."/>
            <person name="Martin F."/>
        </authorList>
    </citation>
    <scope>NUCLEOTIDE SEQUENCE [LARGE SCALE GENOMIC DNA]</scope>
    <source>
        <strain evidence="3">JB137-S8 / ATCC MYA-4627 / FGSC 10392</strain>
    </source>
</reference>
<dbReference type="HOGENOM" id="CLU_097632_0_1_1"/>
<sequence length="175" mass="19234">MPTESSTSATPVLSTSELTKAIECKPDLMPFHIEYNGPAPVSVYMKVEGIDRGVGKPDSEDVDMENGAEGPVREEREGMDEAERYVSTFRGRRIHGLDVPLPAGYSGLVLRGGGTKKKKGKEEKAEEREGELTTSGMFSVMRVWGVDVEVDGGRDEYIRGLEEWTSLVDEIHGEV</sequence>
<dbReference type="Pfam" id="PF08615">
    <property type="entry name" value="RNase_H2_suC"/>
    <property type="match status" value="1"/>
</dbReference>
<protein>
    <submittedName>
        <fullName evidence="2">Uncharacterized protein</fullName>
    </submittedName>
</protein>
<dbReference type="AlphaFoldDB" id="K5W0X8"/>
<dbReference type="Gene3D" id="2.40.128.680">
    <property type="match status" value="1"/>
</dbReference>
<feature type="region of interest" description="Disordered" evidence="1">
    <location>
        <begin position="54"/>
        <end position="80"/>
    </location>
</feature>
<gene>
    <name evidence="2" type="ORF">AGABI1DRAFT_113629</name>
</gene>
<dbReference type="CDD" id="cd09271">
    <property type="entry name" value="RNase_H2-C"/>
    <property type="match status" value="1"/>
</dbReference>
<name>K5W0X8_AGABU</name>
<dbReference type="GO" id="GO:0006401">
    <property type="term" value="P:RNA catabolic process"/>
    <property type="evidence" value="ECO:0007669"/>
    <property type="project" value="InterPro"/>
</dbReference>
<dbReference type="OrthoDB" id="6222486at2759"/>
<dbReference type="STRING" id="597362.K5W0X8"/>